<feature type="compositionally biased region" description="Basic residues" evidence="1">
    <location>
        <begin position="19"/>
        <end position="32"/>
    </location>
</feature>
<accession>A0AAD9LTN6</accession>
<organism evidence="2 3">
    <name type="scientific">Phytophthora citrophthora</name>
    <dbReference type="NCBI Taxonomy" id="4793"/>
    <lineage>
        <taxon>Eukaryota</taxon>
        <taxon>Sar</taxon>
        <taxon>Stramenopiles</taxon>
        <taxon>Oomycota</taxon>
        <taxon>Peronosporomycetes</taxon>
        <taxon>Peronosporales</taxon>
        <taxon>Peronosporaceae</taxon>
        <taxon>Phytophthora</taxon>
    </lineage>
</organism>
<evidence type="ECO:0008006" key="4">
    <source>
        <dbReference type="Google" id="ProtNLM"/>
    </source>
</evidence>
<protein>
    <recommendedName>
        <fullName evidence="4">Integrase catalytic domain-containing protein</fullName>
    </recommendedName>
</protein>
<reference evidence="2" key="1">
    <citation type="submission" date="2023-08" db="EMBL/GenBank/DDBJ databases">
        <title>Reference Genome Resource for the Citrus Pathogen Phytophthora citrophthora.</title>
        <authorList>
            <person name="Moller H."/>
            <person name="Coetzee B."/>
            <person name="Rose L.J."/>
            <person name="Van Niekerk J.M."/>
        </authorList>
    </citation>
    <scope>NUCLEOTIDE SEQUENCE</scope>
    <source>
        <strain evidence="2">STE-U-9442</strain>
    </source>
</reference>
<dbReference type="EMBL" id="JASMQC010000003">
    <property type="protein sequence ID" value="KAK1946627.1"/>
    <property type="molecule type" value="Genomic_DNA"/>
</dbReference>
<feature type="region of interest" description="Disordered" evidence="1">
    <location>
        <begin position="1"/>
        <end position="32"/>
    </location>
</feature>
<sequence length="112" mass="12942">MMLRQREHNQACDASLVGKQKRSRRRKKLNRKTRVPNQVVYADLLISSEGYGTRYEAVLIIMEGHSRFVTMHLLKSKAAEVVNARIKVYVAWAKRQARRSQADGEAEINYPV</sequence>
<proteinExistence type="predicted"/>
<dbReference type="Proteomes" id="UP001259832">
    <property type="component" value="Unassembled WGS sequence"/>
</dbReference>
<dbReference type="AlphaFoldDB" id="A0AAD9LTN6"/>
<keyword evidence="3" id="KW-1185">Reference proteome</keyword>
<evidence type="ECO:0000256" key="1">
    <source>
        <dbReference type="SAM" id="MobiDB-lite"/>
    </source>
</evidence>
<name>A0AAD9LTN6_9STRA</name>
<evidence type="ECO:0000313" key="3">
    <source>
        <dbReference type="Proteomes" id="UP001259832"/>
    </source>
</evidence>
<comment type="caution">
    <text evidence="2">The sequence shown here is derived from an EMBL/GenBank/DDBJ whole genome shotgun (WGS) entry which is preliminary data.</text>
</comment>
<feature type="compositionally biased region" description="Basic and acidic residues" evidence="1">
    <location>
        <begin position="1"/>
        <end position="10"/>
    </location>
</feature>
<evidence type="ECO:0000313" key="2">
    <source>
        <dbReference type="EMBL" id="KAK1946627.1"/>
    </source>
</evidence>
<gene>
    <name evidence="2" type="ORF">P3T76_002179</name>
</gene>